<keyword evidence="4 5" id="KW-0472">Membrane</keyword>
<evidence type="ECO:0000256" key="4">
    <source>
        <dbReference type="ARBA" id="ARBA00023136"/>
    </source>
</evidence>
<accession>A0A9P4GHF4</accession>
<proteinExistence type="predicted"/>
<evidence type="ECO:0000313" key="8">
    <source>
        <dbReference type="Proteomes" id="UP000800039"/>
    </source>
</evidence>
<evidence type="ECO:0000256" key="3">
    <source>
        <dbReference type="ARBA" id="ARBA00022989"/>
    </source>
</evidence>
<dbReference type="Pfam" id="PF01544">
    <property type="entry name" value="CorA"/>
    <property type="match status" value="1"/>
</dbReference>
<feature type="domain" description="CorA-like transporter" evidence="6">
    <location>
        <begin position="13"/>
        <end position="265"/>
    </location>
</feature>
<dbReference type="InterPro" id="IPR058257">
    <property type="entry name" value="CorA-like_dom"/>
</dbReference>
<feature type="transmembrane region" description="Helical" evidence="5">
    <location>
        <begin position="419"/>
        <end position="439"/>
    </location>
</feature>
<evidence type="ECO:0000256" key="5">
    <source>
        <dbReference type="SAM" id="Phobius"/>
    </source>
</evidence>
<keyword evidence="3 5" id="KW-1133">Transmembrane helix</keyword>
<feature type="transmembrane region" description="Helical" evidence="5">
    <location>
        <begin position="459"/>
        <end position="480"/>
    </location>
</feature>
<dbReference type="SUPFAM" id="SSF144083">
    <property type="entry name" value="Magnesium transport protein CorA, transmembrane region"/>
    <property type="match status" value="1"/>
</dbReference>
<dbReference type="RefSeq" id="XP_040787778.1">
    <property type="nucleotide sequence ID" value="XM_040937810.1"/>
</dbReference>
<keyword evidence="2 5" id="KW-0812">Transmembrane</keyword>
<dbReference type="Pfam" id="PF26616">
    <property type="entry name" value="CorA-like"/>
    <property type="match status" value="1"/>
</dbReference>
<organism evidence="7 8">
    <name type="scientific">Cucurbitaria berberidis CBS 394.84</name>
    <dbReference type="NCBI Taxonomy" id="1168544"/>
    <lineage>
        <taxon>Eukaryota</taxon>
        <taxon>Fungi</taxon>
        <taxon>Dikarya</taxon>
        <taxon>Ascomycota</taxon>
        <taxon>Pezizomycotina</taxon>
        <taxon>Dothideomycetes</taxon>
        <taxon>Pleosporomycetidae</taxon>
        <taxon>Pleosporales</taxon>
        <taxon>Pleosporineae</taxon>
        <taxon>Cucurbitariaceae</taxon>
        <taxon>Cucurbitaria</taxon>
    </lineage>
</organism>
<sequence>MATAEYVSRLFSGWQTYPYNISTSPFDADANRYNERLSKDGERLFLPQEAKSELGMLTLISYKVVPSPEENNALKRVKVSSPYQLALCLKQQSSTRVFAISQAYSWGQLLITEEFFRKLLTALEVHPCFLDVVHIFGERITAVEESFAACFTRLYPSLSSSQNSSYEISYNFKYVVRHGRSLPQDPFSVRQTGVYHKYCANSTTCTWILLQPPEILSERIAKALGCVEESRPTSQFRYHALIFLCLTENLRDYLNYLEDQFSTLMDRGFFSNVKRATREGVIDTNFDDIRSLQIMTDKLKRLVHLLELNKTVCQRLQTFFDRMKPTSLEETASFLCQYEMMMGNCMFQIETHALQLTTMVSRAEGVGSMIEHILDVRSAETTYEMNSAMHEISKQSAQENKLVRLLTSQSTQDTRSMKVIALITSVFLPATFVATLFGSNFFGFEDTKDGHSLAIASNVWIYVIVAFAVSAITMAMWYWWYSRRPTTLDQDDETKSNTRNVLA</sequence>
<comment type="subcellular location">
    <subcellularLocation>
        <location evidence="1">Cell membrane</location>
        <topology evidence="1">Multi-pass membrane protein</topology>
    </subcellularLocation>
</comment>
<dbReference type="AlphaFoldDB" id="A0A9P4GHF4"/>
<comment type="caution">
    <text evidence="7">The sequence shown here is derived from an EMBL/GenBank/DDBJ whole genome shotgun (WGS) entry which is preliminary data.</text>
</comment>
<dbReference type="Proteomes" id="UP000800039">
    <property type="component" value="Unassembled WGS sequence"/>
</dbReference>
<reference evidence="7" key="1">
    <citation type="submission" date="2020-01" db="EMBL/GenBank/DDBJ databases">
        <authorList>
            <consortium name="DOE Joint Genome Institute"/>
            <person name="Haridas S."/>
            <person name="Albert R."/>
            <person name="Binder M."/>
            <person name="Bloem J."/>
            <person name="Labutti K."/>
            <person name="Salamov A."/>
            <person name="Andreopoulos B."/>
            <person name="Baker S.E."/>
            <person name="Barry K."/>
            <person name="Bills G."/>
            <person name="Bluhm B.H."/>
            <person name="Cannon C."/>
            <person name="Castanera R."/>
            <person name="Culley D.E."/>
            <person name="Daum C."/>
            <person name="Ezra D."/>
            <person name="Gonzalez J.B."/>
            <person name="Henrissat B."/>
            <person name="Kuo A."/>
            <person name="Liang C."/>
            <person name="Lipzen A."/>
            <person name="Lutzoni F."/>
            <person name="Magnuson J."/>
            <person name="Mondo S."/>
            <person name="Nolan M."/>
            <person name="Ohm R."/>
            <person name="Pangilinan J."/>
            <person name="Park H.-J."/>
            <person name="Ramirez L."/>
            <person name="Alfaro M."/>
            <person name="Sun H."/>
            <person name="Tritt A."/>
            <person name="Yoshinaga Y."/>
            <person name="Zwiers L.-H."/>
            <person name="Turgeon B.G."/>
            <person name="Goodwin S.B."/>
            <person name="Spatafora J.W."/>
            <person name="Crous P.W."/>
            <person name="Grigoriev I.V."/>
        </authorList>
    </citation>
    <scope>NUCLEOTIDE SEQUENCE</scope>
    <source>
        <strain evidence="7">CBS 394.84</strain>
    </source>
</reference>
<dbReference type="OrthoDB" id="5396681at2759"/>
<dbReference type="GO" id="GO:0015087">
    <property type="term" value="F:cobalt ion transmembrane transporter activity"/>
    <property type="evidence" value="ECO:0007669"/>
    <property type="project" value="TreeGrafter"/>
</dbReference>
<dbReference type="GeneID" id="63855060"/>
<dbReference type="GO" id="GO:0050897">
    <property type="term" value="F:cobalt ion binding"/>
    <property type="evidence" value="ECO:0007669"/>
    <property type="project" value="TreeGrafter"/>
</dbReference>
<dbReference type="InterPro" id="IPR045863">
    <property type="entry name" value="CorA_TM1_TM2"/>
</dbReference>
<gene>
    <name evidence="7" type="ORF">K460DRAFT_416511</name>
</gene>
<evidence type="ECO:0000313" key="7">
    <source>
        <dbReference type="EMBL" id="KAF1845215.1"/>
    </source>
</evidence>
<dbReference type="EMBL" id="ML976616">
    <property type="protein sequence ID" value="KAF1845215.1"/>
    <property type="molecule type" value="Genomic_DNA"/>
</dbReference>
<protein>
    <recommendedName>
        <fullName evidence="6">CorA-like transporter domain-containing protein</fullName>
    </recommendedName>
</protein>
<dbReference type="InterPro" id="IPR002523">
    <property type="entry name" value="MgTranspt_CorA/ZnTranspt_ZntB"/>
</dbReference>
<evidence type="ECO:0000259" key="6">
    <source>
        <dbReference type="Pfam" id="PF26616"/>
    </source>
</evidence>
<dbReference type="Gene3D" id="1.20.58.340">
    <property type="entry name" value="Magnesium transport protein CorA, transmembrane region"/>
    <property type="match status" value="1"/>
</dbReference>
<evidence type="ECO:0000256" key="1">
    <source>
        <dbReference type="ARBA" id="ARBA00004651"/>
    </source>
</evidence>
<dbReference type="PANTHER" id="PTHR46494">
    <property type="entry name" value="CORA FAMILY METAL ION TRANSPORTER (EUROFUNG)"/>
    <property type="match status" value="1"/>
</dbReference>
<dbReference type="PANTHER" id="PTHR46494:SF1">
    <property type="entry name" value="CORA FAMILY METAL ION TRANSPORTER (EUROFUNG)"/>
    <property type="match status" value="1"/>
</dbReference>
<dbReference type="GO" id="GO:0000287">
    <property type="term" value="F:magnesium ion binding"/>
    <property type="evidence" value="ECO:0007669"/>
    <property type="project" value="TreeGrafter"/>
</dbReference>
<name>A0A9P4GHF4_9PLEO</name>
<keyword evidence="8" id="KW-1185">Reference proteome</keyword>
<dbReference type="GO" id="GO:0015095">
    <property type="term" value="F:magnesium ion transmembrane transporter activity"/>
    <property type="evidence" value="ECO:0007669"/>
    <property type="project" value="TreeGrafter"/>
</dbReference>
<evidence type="ECO:0000256" key="2">
    <source>
        <dbReference type="ARBA" id="ARBA00022692"/>
    </source>
</evidence>
<dbReference type="GO" id="GO:0005886">
    <property type="term" value="C:plasma membrane"/>
    <property type="evidence" value="ECO:0007669"/>
    <property type="project" value="UniProtKB-SubCell"/>
</dbReference>